<feature type="region of interest" description="Disordered" evidence="1">
    <location>
        <begin position="50"/>
        <end position="75"/>
    </location>
</feature>
<name>A0ABR3D5V4_NEUIN</name>
<proteinExistence type="predicted"/>
<sequence>MFVARWFVGESEKVDPVPNFCKGRERWGRVQGYVTGEIIVGGVVHHSRHRRWTQAGKTRNVDAETLGTGEKNSSK</sequence>
<evidence type="ECO:0000313" key="2">
    <source>
        <dbReference type="EMBL" id="KAL0468082.1"/>
    </source>
</evidence>
<gene>
    <name evidence="2" type="ORF">QR685DRAFT_574188</name>
</gene>
<organism evidence="2 3">
    <name type="scientific">Neurospora intermedia</name>
    <dbReference type="NCBI Taxonomy" id="5142"/>
    <lineage>
        <taxon>Eukaryota</taxon>
        <taxon>Fungi</taxon>
        <taxon>Dikarya</taxon>
        <taxon>Ascomycota</taxon>
        <taxon>Pezizomycotina</taxon>
        <taxon>Sordariomycetes</taxon>
        <taxon>Sordariomycetidae</taxon>
        <taxon>Sordariales</taxon>
        <taxon>Sordariaceae</taxon>
        <taxon>Neurospora</taxon>
    </lineage>
</organism>
<keyword evidence="3" id="KW-1185">Reference proteome</keyword>
<accession>A0ABR3D5V4</accession>
<reference evidence="2 3" key="1">
    <citation type="submission" date="2023-09" db="EMBL/GenBank/DDBJ databases">
        <title>Multi-omics analysis of a traditional fermented food reveals byproduct-associated fungal strains for waste-to-food upcycling.</title>
        <authorList>
            <consortium name="Lawrence Berkeley National Laboratory"/>
            <person name="Rekdal V.M."/>
            <person name="Villalobos-Escobedo J.M."/>
            <person name="Rodriguez-Valeron N."/>
            <person name="Garcia M.O."/>
            <person name="Vasquez D.P."/>
            <person name="Damayanti I."/>
            <person name="Sorensen P.M."/>
            <person name="Baidoo E.E."/>
            <person name="De Carvalho A.C."/>
            <person name="Riley R."/>
            <person name="Lipzen A."/>
            <person name="He G."/>
            <person name="Yan M."/>
            <person name="Haridas S."/>
            <person name="Daum C."/>
            <person name="Yoshinaga Y."/>
            <person name="Ng V."/>
            <person name="Grigoriev I.V."/>
            <person name="Munk R."/>
            <person name="Nuraida L."/>
            <person name="Wijaya C.H."/>
            <person name="Morales P.-C."/>
            <person name="Keasling J.D."/>
        </authorList>
    </citation>
    <scope>NUCLEOTIDE SEQUENCE [LARGE SCALE GENOMIC DNA]</scope>
    <source>
        <strain evidence="2 3">FGSC 2613</strain>
    </source>
</reference>
<dbReference type="EMBL" id="JAVLET010000008">
    <property type="protein sequence ID" value="KAL0468082.1"/>
    <property type="molecule type" value="Genomic_DNA"/>
</dbReference>
<evidence type="ECO:0000313" key="3">
    <source>
        <dbReference type="Proteomes" id="UP001451303"/>
    </source>
</evidence>
<dbReference type="Proteomes" id="UP001451303">
    <property type="component" value="Unassembled WGS sequence"/>
</dbReference>
<evidence type="ECO:0000256" key="1">
    <source>
        <dbReference type="SAM" id="MobiDB-lite"/>
    </source>
</evidence>
<protein>
    <submittedName>
        <fullName evidence="2">Uncharacterized protein</fullName>
    </submittedName>
</protein>
<comment type="caution">
    <text evidence="2">The sequence shown here is derived from an EMBL/GenBank/DDBJ whole genome shotgun (WGS) entry which is preliminary data.</text>
</comment>